<keyword evidence="2" id="KW-0813">Transport</keyword>
<feature type="transmembrane region" description="Helical" evidence="8">
    <location>
        <begin position="289"/>
        <end position="311"/>
    </location>
</feature>
<feature type="transmembrane region" description="Helical" evidence="8">
    <location>
        <begin position="186"/>
        <end position="205"/>
    </location>
</feature>
<evidence type="ECO:0000313" key="10">
    <source>
        <dbReference type="EMBL" id="MDO7869634.1"/>
    </source>
</evidence>
<name>A0ABT9B492_9ACTN</name>
<evidence type="ECO:0000256" key="2">
    <source>
        <dbReference type="ARBA" id="ARBA00022448"/>
    </source>
</evidence>
<reference evidence="10 11" key="1">
    <citation type="submission" date="2023-07" db="EMBL/GenBank/DDBJ databases">
        <title>Nocardioides sp. nov WY-20 isolated from soil.</title>
        <authorList>
            <person name="Liu B."/>
            <person name="Wan Y."/>
        </authorList>
    </citation>
    <scope>NUCLEOTIDE SEQUENCE [LARGE SCALE GENOMIC DNA]</scope>
    <source>
        <strain evidence="10 11">WY-20</strain>
    </source>
</reference>
<evidence type="ECO:0000313" key="11">
    <source>
        <dbReference type="Proteomes" id="UP001233314"/>
    </source>
</evidence>
<evidence type="ECO:0000259" key="9">
    <source>
        <dbReference type="PROSITE" id="PS50850"/>
    </source>
</evidence>
<evidence type="ECO:0000256" key="5">
    <source>
        <dbReference type="ARBA" id="ARBA00022989"/>
    </source>
</evidence>
<feature type="transmembrane region" description="Helical" evidence="8">
    <location>
        <begin position="353"/>
        <end position="373"/>
    </location>
</feature>
<dbReference type="EMBL" id="JAUQTA010000002">
    <property type="protein sequence ID" value="MDO7869634.1"/>
    <property type="molecule type" value="Genomic_DNA"/>
</dbReference>
<feature type="transmembrane region" description="Helical" evidence="8">
    <location>
        <begin position="457"/>
        <end position="479"/>
    </location>
</feature>
<dbReference type="Pfam" id="PF07690">
    <property type="entry name" value="MFS_1"/>
    <property type="match status" value="2"/>
</dbReference>
<evidence type="ECO:0000256" key="4">
    <source>
        <dbReference type="ARBA" id="ARBA00022692"/>
    </source>
</evidence>
<keyword evidence="4 8" id="KW-0812">Transmembrane</keyword>
<dbReference type="PANTHER" id="PTHR42718:SF46">
    <property type="entry name" value="BLR6921 PROTEIN"/>
    <property type="match status" value="1"/>
</dbReference>
<keyword evidence="5 8" id="KW-1133">Transmembrane helix</keyword>
<evidence type="ECO:0000256" key="1">
    <source>
        <dbReference type="ARBA" id="ARBA00004651"/>
    </source>
</evidence>
<feature type="transmembrane region" description="Helical" evidence="8">
    <location>
        <begin position="96"/>
        <end position="115"/>
    </location>
</feature>
<feature type="transmembrane region" description="Helical" evidence="8">
    <location>
        <begin position="426"/>
        <end position="445"/>
    </location>
</feature>
<feature type="compositionally biased region" description="Basic and acidic residues" evidence="7">
    <location>
        <begin position="1"/>
        <end position="10"/>
    </location>
</feature>
<comment type="subcellular location">
    <subcellularLocation>
        <location evidence="1">Cell membrane</location>
        <topology evidence="1">Multi-pass membrane protein</topology>
    </subcellularLocation>
</comment>
<accession>A0ABT9B492</accession>
<feature type="region of interest" description="Disordered" evidence="7">
    <location>
        <begin position="1"/>
        <end position="23"/>
    </location>
</feature>
<feature type="transmembrane region" description="Helical" evidence="8">
    <location>
        <begin position="70"/>
        <end position="89"/>
    </location>
</feature>
<comment type="caution">
    <text evidence="10">The sequence shown here is derived from an EMBL/GenBank/DDBJ whole genome shotgun (WGS) entry which is preliminary data.</text>
</comment>
<dbReference type="SUPFAM" id="SSF103473">
    <property type="entry name" value="MFS general substrate transporter"/>
    <property type="match status" value="2"/>
</dbReference>
<keyword evidence="6 8" id="KW-0472">Membrane</keyword>
<gene>
    <name evidence="10" type="ORF">Q5722_14770</name>
</gene>
<evidence type="ECO:0000256" key="3">
    <source>
        <dbReference type="ARBA" id="ARBA00022475"/>
    </source>
</evidence>
<feature type="transmembrane region" description="Helical" evidence="8">
    <location>
        <begin position="121"/>
        <end position="144"/>
    </location>
</feature>
<feature type="transmembrane region" description="Helical" evidence="8">
    <location>
        <begin position="35"/>
        <end position="58"/>
    </location>
</feature>
<protein>
    <submittedName>
        <fullName evidence="10">MFS transporter</fullName>
    </submittedName>
</protein>
<feature type="transmembrane region" description="Helical" evidence="8">
    <location>
        <begin position="217"/>
        <end position="237"/>
    </location>
</feature>
<keyword evidence="11" id="KW-1185">Reference proteome</keyword>
<dbReference type="CDD" id="cd17504">
    <property type="entry name" value="MFS_MMR_MDR_like"/>
    <property type="match status" value="1"/>
</dbReference>
<evidence type="ECO:0000256" key="7">
    <source>
        <dbReference type="SAM" id="MobiDB-lite"/>
    </source>
</evidence>
<feature type="transmembrane region" description="Helical" evidence="8">
    <location>
        <begin position="249"/>
        <end position="268"/>
    </location>
</feature>
<organism evidence="10 11">
    <name type="scientific">Nocardioides jiangxiensis</name>
    <dbReference type="NCBI Taxonomy" id="3064524"/>
    <lineage>
        <taxon>Bacteria</taxon>
        <taxon>Bacillati</taxon>
        <taxon>Actinomycetota</taxon>
        <taxon>Actinomycetes</taxon>
        <taxon>Propionibacteriales</taxon>
        <taxon>Nocardioidaceae</taxon>
        <taxon>Nocardioides</taxon>
    </lineage>
</organism>
<feature type="transmembrane region" description="Helical" evidence="8">
    <location>
        <begin position="156"/>
        <end position="174"/>
    </location>
</feature>
<feature type="transmembrane region" description="Helical" evidence="8">
    <location>
        <begin position="323"/>
        <end position="341"/>
    </location>
</feature>
<dbReference type="PANTHER" id="PTHR42718">
    <property type="entry name" value="MAJOR FACILITATOR SUPERFAMILY MULTIDRUG TRANSPORTER MFSC"/>
    <property type="match status" value="1"/>
</dbReference>
<sequence>MTSRVDKEDGVTDGGPGTSTHVDESTWQGRALVPALVYIGLLIAMISSLGAPLVPTIAGDYGVSLGTAQWTLTVALLVGAVSVPMVGRLADGPRRLHILVAVLAAMTVGSMLAGLPTDVFALLLLGRALQGVGLSLLPLVMGIARDHLSPARARSTMATLSVTTVVGVGLGYPITGAIADNVSYRYAFWFAAVLGLVAIALALLVVPTSQHHPSERFDLVGSVLLAVGLGAMLLAISMGEEWGWGSGRILGMAAAAIAALALWTWHQLRATAPLVDLRLMRDATVTTSNLAGLFAGVGMYMLMSMVIRFVQTPTSTGYGLGESVLVGSLVLIPLSAMSYFSSRLSAALGRRMGPAYILCLGMLAFTAALLFFITERGHLWQILVVMGLGGLGVGCSFAVMPRMIVGAVPASQTSSALAMNQVLRQIGYSVGSALSATVLTAHTTGASPFPTDRGFTVGAWVAVGLCVLTAAVVVGVQLVERSTTPEVDQLLIEENADAAIAGVVGFEPAEVPAAPRRAGADR</sequence>
<feature type="transmembrane region" description="Helical" evidence="8">
    <location>
        <begin position="379"/>
        <end position="405"/>
    </location>
</feature>
<dbReference type="InterPro" id="IPR011701">
    <property type="entry name" value="MFS"/>
</dbReference>
<evidence type="ECO:0000256" key="8">
    <source>
        <dbReference type="SAM" id="Phobius"/>
    </source>
</evidence>
<evidence type="ECO:0000256" key="6">
    <source>
        <dbReference type="ARBA" id="ARBA00023136"/>
    </source>
</evidence>
<dbReference type="InterPro" id="IPR020846">
    <property type="entry name" value="MFS_dom"/>
</dbReference>
<dbReference type="Gene3D" id="1.20.1250.20">
    <property type="entry name" value="MFS general substrate transporter like domains"/>
    <property type="match status" value="2"/>
</dbReference>
<keyword evidence="3" id="KW-1003">Cell membrane</keyword>
<feature type="domain" description="Major facilitator superfamily (MFS) profile" evidence="9">
    <location>
        <begin position="32"/>
        <end position="482"/>
    </location>
</feature>
<dbReference type="PROSITE" id="PS50850">
    <property type="entry name" value="MFS"/>
    <property type="match status" value="1"/>
</dbReference>
<proteinExistence type="predicted"/>
<dbReference type="RefSeq" id="WP_305029026.1">
    <property type="nucleotide sequence ID" value="NZ_JAUQTA010000002.1"/>
</dbReference>
<dbReference type="Proteomes" id="UP001233314">
    <property type="component" value="Unassembled WGS sequence"/>
</dbReference>
<dbReference type="InterPro" id="IPR036259">
    <property type="entry name" value="MFS_trans_sf"/>
</dbReference>